<organism evidence="5 6">
    <name type="scientific">Sungouiella intermedia</name>
    <dbReference type="NCBI Taxonomy" id="45354"/>
    <lineage>
        <taxon>Eukaryota</taxon>
        <taxon>Fungi</taxon>
        <taxon>Dikarya</taxon>
        <taxon>Ascomycota</taxon>
        <taxon>Saccharomycotina</taxon>
        <taxon>Pichiomycetes</taxon>
        <taxon>Metschnikowiaceae</taxon>
        <taxon>Sungouiella</taxon>
    </lineage>
</organism>
<feature type="domain" description="Peptidase A1" evidence="4">
    <location>
        <begin position="6"/>
        <end position="321"/>
    </location>
</feature>
<sequence>MLFAYYLLPLVVSAIITCDVQLNSAEAEVSKRDVENVNYNNAWYTTFKIGSENKEIPISFSFRNNVNSVSNFTNLGSWKLRYNSTLGDTIVTDKLTLGDYEVDNVEFITTEGNATFGSLGLGLPYTGTWGYHKNFVQQLHENGDIESSVLSLWVNPGNTTEGQFAFGGIDEAKYDGSLFRFPMVNSFSYLEHSQNMEIKLDSLSASAVSFTQPVGVGLNPGMLKSSLPQGYFDAFGKALGGKFDKAENKFSVDKKYLTLNETVNFIFGNFNLSVPISSLVEESLGKVYATITVNYIPVFGLDILQHAYIAIDYDNSEIALGQTKASALDSEKFVNATSNLDTILLASGASETSLAIEIVMALQSLAQIQYASQRSAGSLSGGAASAGPVVGLFGLIAGVLMAI</sequence>
<feature type="signal peptide" evidence="3">
    <location>
        <begin position="1"/>
        <end position="27"/>
    </location>
</feature>
<evidence type="ECO:0000313" key="5">
    <source>
        <dbReference type="EMBL" id="SGZ48367.1"/>
    </source>
</evidence>
<dbReference type="SUPFAM" id="SSF50630">
    <property type="entry name" value="Acid proteases"/>
    <property type="match status" value="1"/>
</dbReference>
<evidence type="ECO:0000256" key="2">
    <source>
        <dbReference type="ARBA" id="ARBA00023157"/>
    </source>
</evidence>
<dbReference type="Proteomes" id="UP000182259">
    <property type="component" value="Chromosome I"/>
</dbReference>
<dbReference type="PROSITE" id="PS51767">
    <property type="entry name" value="PEPTIDASE_A1"/>
    <property type="match status" value="1"/>
</dbReference>
<evidence type="ECO:0000313" key="6">
    <source>
        <dbReference type="Proteomes" id="UP000182259"/>
    </source>
</evidence>
<evidence type="ECO:0000256" key="3">
    <source>
        <dbReference type="SAM" id="SignalP"/>
    </source>
</evidence>
<reference evidence="5 6" key="1">
    <citation type="submission" date="2016-10" db="EMBL/GenBank/DDBJ databases">
        <authorList>
            <person name="de Groot N.N."/>
        </authorList>
    </citation>
    <scope>NUCLEOTIDE SEQUENCE [LARGE SCALE GENOMIC DNA]</scope>
    <source>
        <strain evidence="5 6">PYCC 4715</strain>
    </source>
</reference>
<dbReference type="Gene3D" id="2.40.70.10">
    <property type="entry name" value="Acid Proteases"/>
    <property type="match status" value="2"/>
</dbReference>
<dbReference type="GO" id="GO:0006508">
    <property type="term" value="P:proteolysis"/>
    <property type="evidence" value="ECO:0007669"/>
    <property type="project" value="InterPro"/>
</dbReference>
<gene>
    <name evidence="5" type="ORF">SAMEA4029009_CIC11G00000003974</name>
</gene>
<evidence type="ECO:0000256" key="1">
    <source>
        <dbReference type="ARBA" id="ARBA00007447"/>
    </source>
</evidence>
<name>A0A1L0CXL2_9ASCO</name>
<dbReference type="EMBL" id="LT635764">
    <property type="protein sequence ID" value="SGZ48367.1"/>
    <property type="molecule type" value="Genomic_DNA"/>
</dbReference>
<feature type="chain" id="PRO_5012385593" evidence="3">
    <location>
        <begin position="28"/>
        <end position="403"/>
    </location>
</feature>
<dbReference type="GO" id="GO:0004190">
    <property type="term" value="F:aspartic-type endopeptidase activity"/>
    <property type="evidence" value="ECO:0007669"/>
    <property type="project" value="InterPro"/>
</dbReference>
<accession>A0A1L0CXL2</accession>
<dbReference type="AlphaFoldDB" id="A0A1L0CXL2"/>
<evidence type="ECO:0000259" key="4">
    <source>
        <dbReference type="PROSITE" id="PS51767"/>
    </source>
</evidence>
<protein>
    <submittedName>
        <fullName evidence="5">CIC11C00000003974</fullName>
    </submittedName>
</protein>
<dbReference type="InterPro" id="IPR001461">
    <property type="entry name" value="Aspartic_peptidase_A1"/>
</dbReference>
<proteinExistence type="inferred from homology"/>
<dbReference type="PANTHER" id="PTHR47966:SF51">
    <property type="entry name" value="BETA-SITE APP-CLEAVING ENZYME, ISOFORM A-RELATED"/>
    <property type="match status" value="1"/>
</dbReference>
<dbReference type="Pfam" id="PF00026">
    <property type="entry name" value="Asp"/>
    <property type="match status" value="1"/>
</dbReference>
<keyword evidence="2" id="KW-1015">Disulfide bond</keyword>
<dbReference type="PANTHER" id="PTHR47966">
    <property type="entry name" value="BETA-SITE APP-CLEAVING ENZYME, ISOFORM A-RELATED"/>
    <property type="match status" value="1"/>
</dbReference>
<comment type="similarity">
    <text evidence="1">Belongs to the peptidase A1 family.</text>
</comment>
<dbReference type="InterPro" id="IPR021109">
    <property type="entry name" value="Peptidase_aspartic_dom_sf"/>
</dbReference>
<keyword evidence="3" id="KW-0732">Signal</keyword>
<dbReference type="InterPro" id="IPR033121">
    <property type="entry name" value="PEPTIDASE_A1"/>
</dbReference>